<evidence type="ECO:0000256" key="1">
    <source>
        <dbReference type="SAM" id="MobiDB-lite"/>
    </source>
</evidence>
<dbReference type="OrthoDB" id="3556697at2759"/>
<feature type="region of interest" description="Disordered" evidence="1">
    <location>
        <begin position="1339"/>
        <end position="1404"/>
    </location>
</feature>
<feature type="compositionally biased region" description="Polar residues" evidence="1">
    <location>
        <begin position="380"/>
        <end position="402"/>
    </location>
</feature>
<feature type="compositionally biased region" description="Low complexity" evidence="1">
    <location>
        <begin position="97"/>
        <end position="114"/>
    </location>
</feature>
<feature type="region of interest" description="Disordered" evidence="1">
    <location>
        <begin position="1452"/>
        <end position="1476"/>
    </location>
</feature>
<feature type="compositionally biased region" description="Acidic residues" evidence="1">
    <location>
        <begin position="927"/>
        <end position="936"/>
    </location>
</feature>
<comment type="caution">
    <text evidence="2">The sequence shown here is derived from an EMBL/GenBank/DDBJ whole genome shotgun (WGS) entry which is preliminary data.</text>
</comment>
<feature type="compositionally biased region" description="Low complexity" evidence="1">
    <location>
        <begin position="130"/>
        <end position="141"/>
    </location>
</feature>
<evidence type="ECO:0000313" key="2">
    <source>
        <dbReference type="EMBL" id="KAG4413333.1"/>
    </source>
</evidence>
<proteinExistence type="predicted"/>
<accession>A0A8H7T6P6</accession>
<feature type="compositionally biased region" description="Pro residues" evidence="1">
    <location>
        <begin position="1"/>
        <end position="24"/>
    </location>
</feature>
<gene>
    <name evidence="2" type="ORF">IFR04_013518</name>
</gene>
<dbReference type="EMBL" id="JAFJYH010000320">
    <property type="protein sequence ID" value="KAG4413333.1"/>
    <property type="molecule type" value="Genomic_DNA"/>
</dbReference>
<feature type="region of interest" description="Disordered" evidence="1">
    <location>
        <begin position="1"/>
        <end position="198"/>
    </location>
</feature>
<feature type="region of interest" description="Disordered" evidence="1">
    <location>
        <begin position="1293"/>
        <end position="1327"/>
    </location>
</feature>
<evidence type="ECO:0000313" key="3">
    <source>
        <dbReference type="Proteomes" id="UP000664132"/>
    </source>
</evidence>
<organism evidence="2 3">
    <name type="scientific">Cadophora malorum</name>
    <dbReference type="NCBI Taxonomy" id="108018"/>
    <lineage>
        <taxon>Eukaryota</taxon>
        <taxon>Fungi</taxon>
        <taxon>Dikarya</taxon>
        <taxon>Ascomycota</taxon>
        <taxon>Pezizomycotina</taxon>
        <taxon>Leotiomycetes</taxon>
        <taxon>Helotiales</taxon>
        <taxon>Ploettnerulaceae</taxon>
        <taxon>Cadophora</taxon>
    </lineage>
</organism>
<feature type="region of interest" description="Disordered" evidence="1">
    <location>
        <begin position="680"/>
        <end position="743"/>
    </location>
</feature>
<protein>
    <submittedName>
        <fullName evidence="2">Uncharacterized protein</fullName>
    </submittedName>
</protein>
<feature type="compositionally biased region" description="Polar residues" evidence="1">
    <location>
        <begin position="65"/>
        <end position="74"/>
    </location>
</feature>
<feature type="region of interest" description="Disordered" evidence="1">
    <location>
        <begin position="356"/>
        <end position="435"/>
    </location>
</feature>
<sequence length="1499" mass="160393">MATPPRPPRGTPPFQPPNQNPIPPRQLQGATPYLYPDGNPFPPIPGSGTSYSSQGLPGPGAPQLSFFTLRSQPSHGHRQNVPRPQITISVSAELDISHSSSSSHNPHTPSYTSSNPAPLSVQNTPSRRYTQGLPQTQGTQQAIAFPQQPVSGFPFRGHSRGTSGGHTRGHSRGPSGGRSRGHFRGHSTGSSGGRGQGQRIIIGSKQGLRHNRTPSFGCGYGSSFDLSWVSPTFSSSFTPPSYSGPTFSSNSAPNFGPGYVPPQLPFSNTPHTGMRNTGFTARAGSGGFARGRGFQTFTPHTPSPIRTGNVNVPSFITQTSGPFAPGSGSSPLNPNFGCGSGSGGNSSELIIYQHPDTSTPMGMGTRQGTVSATGSGAGSNKMSGNVSATSTPFQPLGSTHSGSALALKKDETITTQNDPDTSPEADNTDTNSKSPTLTLTQATQLLQLTIAHDNSELTPLSIPIALYSPLGSFLPPLQPLLLTPTTTLRVLVLKLQELLLKNLRHSGSLARLLVQSVQIRGLDLILTDLNLKGWESLEWLKDFGEKKQMLILPRVEGLLSGEEEVGEMEGVVGKTTWVAWDGRGGGEEGEIESESEMFWEALVKKLLFDAANREEKEVEERGRAPMLKGRTVVKVGDVSDGDMVMNEKVEGGGHLFRVPDGAILPAMGVVVEDLITPRGSLAAQGGQGPPKKETDKAEAKDEKGKAKENRAKEDKRDNDIDIEDKAPAQAQANTQRHHRGVSDSAENLFAPSTSASASASEASLQTALNRKFYRHHKATQRSRDLRKSLYMAPAADDDKMAAAEDLLEQLNIDDRAKEMEEEMLKKVEAESGASESDMLAEKAHYERLMGASASQQVWVQNGGYPKDAPYDEDFNWDTYVGWGEKPTDPGYENRQALHKAFSLKHIPFNGPPCEPWTEKGEQIGPEGDGDDDEDEEKIEKEKTPMKMVPFAVIDAKEVEQKLLEERNKPENLPPHIKKYWEEQEKIKGMDEEDDDTFFPAGNPDVIKRQEAGKVFAAKEYKNPDRQKNFDFISKLQGSTQRRAVSNSAYLNSLAADGPSNLYDNLPITGPFQFAPTTTFNRSHAAADNTFTSTLQNVPSFSALAKQDYKSVSPGPGFYELSAGVMAHRPASEPDSFVSDLPVEDIQGDDAGESNEQQATGIQFGDFKPGVFNYTGKRDTARYGGFSTMTNEQQGDGYTTMGGTSMQQNMMGGDNSMGGSNMGGNDMENNMMGGSMMGGSNNQTHTSFDLFGSTAGGRSDLRGIVTHGFLAAPNMPSSGWTHMNTGGATYNSFGGQSSSFKSRTTSNSPQSRATGSGGWHYTGSSAYHTPTSQGLMQSRFFNSADNPRPTPGNERYAFNNMAVPHNPTQSGTGSFTSPMTTPTHQNQPAAGSFVHGSGRSRTHGLYVGSNPTAASRARRAAAIPIVAPPGRVSVPGFQFPSPTRQAIGYGASVDSSAPLTMGSPGNVRGTPSPDKKAKDAFTAAIAKAFNGPEGSPAGGK</sequence>
<name>A0A8H7T6P6_9HELO</name>
<feature type="compositionally biased region" description="Polar residues" evidence="1">
    <location>
        <begin position="115"/>
        <end position="129"/>
    </location>
</feature>
<feature type="compositionally biased region" description="Basic and acidic residues" evidence="1">
    <location>
        <begin position="690"/>
        <end position="726"/>
    </location>
</feature>
<dbReference type="Proteomes" id="UP000664132">
    <property type="component" value="Unassembled WGS sequence"/>
</dbReference>
<reference evidence="2" key="1">
    <citation type="submission" date="2021-02" db="EMBL/GenBank/DDBJ databases">
        <title>Genome sequence Cadophora malorum strain M34.</title>
        <authorList>
            <person name="Stefanovic E."/>
            <person name="Vu D."/>
            <person name="Scully C."/>
            <person name="Dijksterhuis J."/>
            <person name="Roader J."/>
            <person name="Houbraken J."/>
        </authorList>
    </citation>
    <scope>NUCLEOTIDE SEQUENCE</scope>
    <source>
        <strain evidence="2">M34</strain>
    </source>
</reference>
<feature type="compositionally biased region" description="Low complexity" evidence="1">
    <location>
        <begin position="1296"/>
        <end position="1307"/>
    </location>
</feature>
<feature type="region of interest" description="Disordered" evidence="1">
    <location>
        <begin position="1129"/>
        <end position="1162"/>
    </location>
</feature>
<keyword evidence="3" id="KW-1185">Reference proteome</keyword>
<feature type="compositionally biased region" description="Polar residues" evidence="1">
    <location>
        <begin position="1365"/>
        <end position="1388"/>
    </location>
</feature>
<feature type="compositionally biased region" description="Acidic residues" evidence="1">
    <location>
        <begin position="1141"/>
        <end position="1152"/>
    </location>
</feature>
<feature type="region of interest" description="Disordered" evidence="1">
    <location>
        <begin position="914"/>
        <end position="938"/>
    </location>
</feature>